<organism evidence="3">
    <name type="scientific">Chromera velia CCMP2878</name>
    <dbReference type="NCBI Taxonomy" id="1169474"/>
    <lineage>
        <taxon>Eukaryota</taxon>
        <taxon>Sar</taxon>
        <taxon>Alveolata</taxon>
        <taxon>Colpodellida</taxon>
        <taxon>Chromeraceae</taxon>
        <taxon>Chromera</taxon>
    </lineage>
</organism>
<name>A0A0G4HIH6_9ALVE</name>
<accession>A0A0G4HIH6</accession>
<protein>
    <submittedName>
        <fullName evidence="3">Uncharacterized protein</fullName>
    </submittedName>
</protein>
<reference evidence="3" key="1">
    <citation type="submission" date="2014-11" db="EMBL/GenBank/DDBJ databases">
        <authorList>
            <person name="Otto D Thomas"/>
            <person name="Naeem Raeece"/>
        </authorList>
    </citation>
    <scope>NUCLEOTIDE SEQUENCE</scope>
</reference>
<feature type="region of interest" description="Disordered" evidence="1">
    <location>
        <begin position="1"/>
        <end position="59"/>
    </location>
</feature>
<feature type="transmembrane region" description="Helical" evidence="2">
    <location>
        <begin position="233"/>
        <end position="250"/>
    </location>
</feature>
<sequence>MVECINIEGENEEGMQAGAEEKAEMGGQGDENPSRLPKHHAIGQPEVRGCEEEESPALEGDDDVMEELFRDKRLDEEENQMLFDMGVGAPVGKVFLVNASPIEVQNDFKRGSTQISATQEEVAQGDFNIAMHDEWLRNIIGQGMLGREVNRDEVDALMQMGWRLTWKEKTSLNKEEEKDTDREADETGKRKPKQVDSKPNPSKGKKAERSPKARCFAKGFTDKQKVDTYVGTPSIWAILLCLVFALSFGLV</sequence>
<dbReference type="VEuPathDB" id="CryptoDB:Cvel_27804"/>
<feature type="compositionally biased region" description="Basic and acidic residues" evidence="1">
    <location>
        <begin position="170"/>
        <end position="196"/>
    </location>
</feature>
<dbReference type="PhylomeDB" id="A0A0G4HIH6"/>
<dbReference type="AlphaFoldDB" id="A0A0G4HIH6"/>
<keyword evidence="2" id="KW-1133">Transmembrane helix</keyword>
<evidence type="ECO:0000256" key="2">
    <source>
        <dbReference type="SAM" id="Phobius"/>
    </source>
</evidence>
<evidence type="ECO:0000313" key="3">
    <source>
        <dbReference type="EMBL" id="CEM43804.1"/>
    </source>
</evidence>
<keyword evidence="2" id="KW-0472">Membrane</keyword>
<dbReference type="EMBL" id="CDMZ01002766">
    <property type="protein sequence ID" value="CEM43804.1"/>
    <property type="molecule type" value="Genomic_DNA"/>
</dbReference>
<feature type="region of interest" description="Disordered" evidence="1">
    <location>
        <begin position="170"/>
        <end position="214"/>
    </location>
</feature>
<proteinExistence type="predicted"/>
<keyword evidence="2" id="KW-0812">Transmembrane</keyword>
<gene>
    <name evidence="3" type="ORF">Cvel_27804</name>
</gene>
<evidence type="ECO:0000256" key="1">
    <source>
        <dbReference type="SAM" id="MobiDB-lite"/>
    </source>
</evidence>